<accession>A0ABN9VFM5</accession>
<dbReference type="EMBL" id="CAUYUJ010017082">
    <property type="protein sequence ID" value="CAK0871565.1"/>
    <property type="molecule type" value="Genomic_DNA"/>
</dbReference>
<evidence type="ECO:0000313" key="5">
    <source>
        <dbReference type="Proteomes" id="UP001189429"/>
    </source>
</evidence>
<feature type="non-terminal residue" evidence="4">
    <location>
        <position position="367"/>
    </location>
</feature>
<gene>
    <name evidence="4" type="ORF">PCOR1329_LOCUS57357</name>
</gene>
<name>A0ABN9VFM5_9DINO</name>
<reference evidence="4" key="1">
    <citation type="submission" date="2023-10" db="EMBL/GenBank/DDBJ databases">
        <authorList>
            <person name="Chen Y."/>
            <person name="Shah S."/>
            <person name="Dougan E. K."/>
            <person name="Thang M."/>
            <person name="Chan C."/>
        </authorList>
    </citation>
    <scope>NUCLEOTIDE SEQUENCE [LARGE SCALE GENOMIC DNA]</scope>
</reference>
<feature type="domain" description="Apple" evidence="3">
    <location>
        <begin position="186"/>
        <end position="233"/>
    </location>
</feature>
<protein>
    <recommendedName>
        <fullName evidence="3">Apple domain-containing protein</fullName>
    </recommendedName>
</protein>
<proteinExistence type="predicted"/>
<feature type="region of interest" description="Disordered" evidence="1">
    <location>
        <begin position="285"/>
        <end position="347"/>
    </location>
</feature>
<keyword evidence="2" id="KW-0732">Signal</keyword>
<feature type="signal peptide" evidence="2">
    <location>
        <begin position="1"/>
        <end position="25"/>
    </location>
</feature>
<comment type="caution">
    <text evidence="4">The sequence shown here is derived from an EMBL/GenBank/DDBJ whole genome shotgun (WGS) entry which is preliminary data.</text>
</comment>
<feature type="region of interest" description="Disordered" evidence="1">
    <location>
        <begin position="239"/>
        <end position="259"/>
    </location>
</feature>
<feature type="compositionally biased region" description="Gly residues" evidence="1">
    <location>
        <begin position="294"/>
        <end position="309"/>
    </location>
</feature>
<dbReference type="InterPro" id="IPR003609">
    <property type="entry name" value="Pan_app"/>
</dbReference>
<evidence type="ECO:0000256" key="2">
    <source>
        <dbReference type="SAM" id="SignalP"/>
    </source>
</evidence>
<keyword evidence="5" id="KW-1185">Reference proteome</keyword>
<sequence>MPAATTMYPFTCCAFLISFPVALVANPGIDDASHRLRAPWQRTATNLTVPSLPAEIQCLIWQGDENGCGAIRNKELCLRSVDGRPWRQWRGHKIYGQPCAWCDGDNCTANDDKVCMPADWVKDQPWVTVANCSRPSDRTVIERVPQVQAAAAAAGSVGLQDAGHPDFACGAPHAAASSMANNFFYTFTAGSLDQCKLLCSSKKYCQGLEYQARDGVCMLWWNTIQSMEPKLGHTCAPTRSGQEDCQVHPRTRRQHQRLRLGRGWPLRGRFYQYHDLDQLEPDVHQRPAGASWHGAGGGSRTGGVGGRGAEGPARGRPQQGSAELRRPGHAQHAHHDRGQSRQCQLDSCRGRQLDADFHQREQHYQRE</sequence>
<organism evidence="4 5">
    <name type="scientific">Prorocentrum cordatum</name>
    <dbReference type="NCBI Taxonomy" id="2364126"/>
    <lineage>
        <taxon>Eukaryota</taxon>
        <taxon>Sar</taxon>
        <taxon>Alveolata</taxon>
        <taxon>Dinophyceae</taxon>
        <taxon>Prorocentrales</taxon>
        <taxon>Prorocentraceae</taxon>
        <taxon>Prorocentrum</taxon>
    </lineage>
</organism>
<dbReference type="Pfam" id="PF00024">
    <property type="entry name" value="PAN_1"/>
    <property type="match status" value="1"/>
</dbReference>
<evidence type="ECO:0000256" key="1">
    <source>
        <dbReference type="SAM" id="MobiDB-lite"/>
    </source>
</evidence>
<feature type="compositionally biased region" description="Basic residues" evidence="1">
    <location>
        <begin position="249"/>
        <end position="259"/>
    </location>
</feature>
<feature type="chain" id="PRO_5046138583" description="Apple domain-containing protein" evidence="2">
    <location>
        <begin position="26"/>
        <end position="367"/>
    </location>
</feature>
<evidence type="ECO:0000259" key="3">
    <source>
        <dbReference type="Pfam" id="PF00024"/>
    </source>
</evidence>
<dbReference type="Proteomes" id="UP001189429">
    <property type="component" value="Unassembled WGS sequence"/>
</dbReference>
<evidence type="ECO:0000313" key="4">
    <source>
        <dbReference type="EMBL" id="CAK0871565.1"/>
    </source>
</evidence>